<dbReference type="GO" id="GO:0008195">
    <property type="term" value="F:phosphatidate phosphatase activity"/>
    <property type="evidence" value="ECO:0007669"/>
    <property type="project" value="TreeGrafter"/>
</dbReference>
<dbReference type="InterPro" id="IPR000326">
    <property type="entry name" value="PAP2/HPO"/>
</dbReference>
<feature type="transmembrane region" description="Helical" evidence="6">
    <location>
        <begin position="21"/>
        <end position="48"/>
    </location>
</feature>
<evidence type="ECO:0000256" key="1">
    <source>
        <dbReference type="ARBA" id="ARBA00004141"/>
    </source>
</evidence>
<keyword evidence="4 6" id="KW-1133">Transmembrane helix</keyword>
<dbReference type="Pfam" id="PF01569">
    <property type="entry name" value="PAP2"/>
    <property type="match status" value="1"/>
</dbReference>
<comment type="subcellular location">
    <subcellularLocation>
        <location evidence="1">Membrane</location>
        <topology evidence="1">Multi-pass membrane protein</topology>
    </subcellularLocation>
</comment>
<dbReference type="AlphaFoldDB" id="A0A0N5AM74"/>
<protein>
    <submittedName>
        <fullName evidence="9">AcidPPc domain-containing protein</fullName>
    </submittedName>
</protein>
<sequence>MPLKRVTLSGRLAQYEDEKPEIVIPILVKMLAMAFDIGLAFGVAVLSYKVFMGQLAPPYERGFYCYEIEGINHPFQPNTVSSKHVIAVSLGLPFFVIFIAEALFSYSAEGIKGRRKYFFFATSKYLGYMCLFTICVLLIEAAKCIFSRLRPHYLSVCKPDWSYINCTSPTAYITSAHCTGTDEHRIKIGRQSFPSGHSGVAVFFLFYTFMYLKGLVDTTKLRTFVLLRYLVLIPLLSWTAFVLVTRVTDHWHHPTDVLGGIIIGIICASIPFICKCEGYQYVRNRMQNLHHE</sequence>
<dbReference type="GO" id="GO:0006644">
    <property type="term" value="P:phospholipid metabolic process"/>
    <property type="evidence" value="ECO:0007669"/>
    <property type="project" value="InterPro"/>
</dbReference>
<dbReference type="GO" id="GO:0007165">
    <property type="term" value="P:signal transduction"/>
    <property type="evidence" value="ECO:0007669"/>
    <property type="project" value="TreeGrafter"/>
</dbReference>
<reference evidence="9" key="1">
    <citation type="submission" date="2017-02" db="UniProtKB">
        <authorList>
            <consortium name="WormBaseParasite"/>
        </authorList>
    </citation>
    <scope>IDENTIFICATION</scope>
</reference>
<dbReference type="PANTHER" id="PTHR10165">
    <property type="entry name" value="LIPID PHOSPHATE PHOSPHATASE"/>
    <property type="match status" value="1"/>
</dbReference>
<dbReference type="GO" id="GO:0046839">
    <property type="term" value="P:phospholipid dephosphorylation"/>
    <property type="evidence" value="ECO:0007669"/>
    <property type="project" value="TreeGrafter"/>
</dbReference>
<feature type="transmembrane region" description="Helical" evidence="6">
    <location>
        <begin position="195"/>
        <end position="212"/>
    </location>
</feature>
<evidence type="ECO:0000256" key="4">
    <source>
        <dbReference type="ARBA" id="ARBA00022989"/>
    </source>
</evidence>
<dbReference type="SUPFAM" id="SSF48317">
    <property type="entry name" value="Acid phosphatase/Vanadium-dependent haloperoxidase"/>
    <property type="match status" value="1"/>
</dbReference>
<dbReference type="PANTHER" id="PTHR10165:SF174">
    <property type="entry name" value="PHOSPHATIDIC ACID PHOSPHATASE TYPE 2_HALOPEROXIDASE DOMAIN-CONTAINING PROTEIN"/>
    <property type="match status" value="1"/>
</dbReference>
<proteinExistence type="inferred from homology"/>
<feature type="transmembrane region" description="Helical" evidence="6">
    <location>
        <begin position="84"/>
        <end position="104"/>
    </location>
</feature>
<dbReference type="Gene3D" id="1.20.144.10">
    <property type="entry name" value="Phosphatidic acid phosphatase type 2/haloperoxidase"/>
    <property type="match status" value="1"/>
</dbReference>
<keyword evidence="5 6" id="KW-0472">Membrane</keyword>
<evidence type="ECO:0000313" key="8">
    <source>
        <dbReference type="Proteomes" id="UP000046393"/>
    </source>
</evidence>
<evidence type="ECO:0000259" key="7">
    <source>
        <dbReference type="SMART" id="SM00014"/>
    </source>
</evidence>
<evidence type="ECO:0000256" key="2">
    <source>
        <dbReference type="ARBA" id="ARBA00008816"/>
    </source>
</evidence>
<evidence type="ECO:0000313" key="9">
    <source>
        <dbReference type="WBParaSite" id="SMUV_0000567601-mRNA-1"/>
    </source>
</evidence>
<dbReference type="InterPro" id="IPR036938">
    <property type="entry name" value="PAP2/HPO_sf"/>
</dbReference>
<feature type="transmembrane region" description="Helical" evidence="6">
    <location>
        <begin position="125"/>
        <end position="146"/>
    </location>
</feature>
<organism evidence="8 9">
    <name type="scientific">Syphacia muris</name>
    <dbReference type="NCBI Taxonomy" id="451379"/>
    <lineage>
        <taxon>Eukaryota</taxon>
        <taxon>Metazoa</taxon>
        <taxon>Ecdysozoa</taxon>
        <taxon>Nematoda</taxon>
        <taxon>Chromadorea</taxon>
        <taxon>Rhabditida</taxon>
        <taxon>Spirurina</taxon>
        <taxon>Oxyuridomorpha</taxon>
        <taxon>Oxyuroidea</taxon>
        <taxon>Oxyuridae</taxon>
        <taxon>Syphacia</taxon>
    </lineage>
</organism>
<accession>A0A0N5AM74</accession>
<dbReference type="Proteomes" id="UP000046393">
    <property type="component" value="Unplaced"/>
</dbReference>
<keyword evidence="8" id="KW-1185">Reference proteome</keyword>
<feature type="domain" description="Phosphatidic acid phosphatase type 2/haloperoxidase" evidence="7">
    <location>
        <begin position="123"/>
        <end position="272"/>
    </location>
</feature>
<dbReference type="GO" id="GO:0005886">
    <property type="term" value="C:plasma membrane"/>
    <property type="evidence" value="ECO:0007669"/>
    <property type="project" value="TreeGrafter"/>
</dbReference>
<dbReference type="STRING" id="451379.A0A0N5AM74"/>
<keyword evidence="3 6" id="KW-0812">Transmembrane</keyword>
<name>A0A0N5AM74_9BILA</name>
<evidence type="ECO:0000256" key="3">
    <source>
        <dbReference type="ARBA" id="ARBA00022692"/>
    </source>
</evidence>
<comment type="similarity">
    <text evidence="2">Belongs to the PA-phosphatase related phosphoesterase family.</text>
</comment>
<evidence type="ECO:0000256" key="5">
    <source>
        <dbReference type="ARBA" id="ARBA00023136"/>
    </source>
</evidence>
<feature type="transmembrane region" description="Helical" evidence="6">
    <location>
        <begin position="257"/>
        <end position="276"/>
    </location>
</feature>
<dbReference type="InterPro" id="IPR043216">
    <property type="entry name" value="PAP-like"/>
</dbReference>
<feature type="transmembrane region" description="Helical" evidence="6">
    <location>
        <begin position="224"/>
        <end position="245"/>
    </location>
</feature>
<dbReference type="SMART" id="SM00014">
    <property type="entry name" value="acidPPc"/>
    <property type="match status" value="1"/>
</dbReference>
<evidence type="ECO:0000256" key="6">
    <source>
        <dbReference type="SAM" id="Phobius"/>
    </source>
</evidence>
<dbReference type="WBParaSite" id="SMUV_0000567601-mRNA-1">
    <property type="protein sequence ID" value="SMUV_0000567601-mRNA-1"/>
    <property type="gene ID" value="SMUV_0000567601"/>
</dbReference>